<dbReference type="Proteomes" id="UP001231189">
    <property type="component" value="Unassembled WGS sequence"/>
</dbReference>
<dbReference type="AlphaFoldDB" id="A0AAD8SQK0"/>
<dbReference type="InterPro" id="IPR001810">
    <property type="entry name" value="F-box_dom"/>
</dbReference>
<proteinExistence type="predicted"/>
<dbReference type="InterPro" id="IPR036047">
    <property type="entry name" value="F-box-like_dom_sf"/>
</dbReference>
<name>A0AAD8SQK0_LOLMU</name>
<dbReference type="PROSITE" id="PS50181">
    <property type="entry name" value="FBOX"/>
    <property type="match status" value="1"/>
</dbReference>
<organism evidence="2 3">
    <name type="scientific">Lolium multiflorum</name>
    <name type="common">Italian ryegrass</name>
    <name type="synonym">Lolium perenne subsp. multiflorum</name>
    <dbReference type="NCBI Taxonomy" id="4521"/>
    <lineage>
        <taxon>Eukaryota</taxon>
        <taxon>Viridiplantae</taxon>
        <taxon>Streptophyta</taxon>
        <taxon>Embryophyta</taxon>
        <taxon>Tracheophyta</taxon>
        <taxon>Spermatophyta</taxon>
        <taxon>Magnoliopsida</taxon>
        <taxon>Liliopsida</taxon>
        <taxon>Poales</taxon>
        <taxon>Poaceae</taxon>
        <taxon>BOP clade</taxon>
        <taxon>Pooideae</taxon>
        <taxon>Poodae</taxon>
        <taxon>Poeae</taxon>
        <taxon>Poeae Chloroplast Group 2 (Poeae type)</taxon>
        <taxon>Loliodinae</taxon>
        <taxon>Loliinae</taxon>
        <taxon>Lolium</taxon>
    </lineage>
</organism>
<dbReference type="PANTHER" id="PTHR31672:SF13">
    <property type="entry name" value="F-BOX PROTEIN CPR30-LIKE"/>
    <property type="match status" value="1"/>
</dbReference>
<evidence type="ECO:0000259" key="1">
    <source>
        <dbReference type="PROSITE" id="PS50181"/>
    </source>
</evidence>
<evidence type="ECO:0000313" key="2">
    <source>
        <dbReference type="EMBL" id="KAK1661656.1"/>
    </source>
</evidence>
<dbReference type="Gene3D" id="1.20.1280.50">
    <property type="match status" value="1"/>
</dbReference>
<dbReference type="Pfam" id="PF07734">
    <property type="entry name" value="FBA_1"/>
    <property type="match status" value="1"/>
</dbReference>
<dbReference type="Pfam" id="PF00646">
    <property type="entry name" value="F-box"/>
    <property type="match status" value="1"/>
</dbReference>
<evidence type="ECO:0000313" key="3">
    <source>
        <dbReference type="Proteomes" id="UP001231189"/>
    </source>
</evidence>
<reference evidence="2" key="1">
    <citation type="submission" date="2023-07" db="EMBL/GenBank/DDBJ databases">
        <title>A chromosome-level genome assembly of Lolium multiflorum.</title>
        <authorList>
            <person name="Chen Y."/>
            <person name="Copetti D."/>
            <person name="Kolliker R."/>
            <person name="Studer B."/>
        </authorList>
    </citation>
    <scope>NUCLEOTIDE SEQUENCE</scope>
    <source>
        <strain evidence="2">02402/16</strain>
        <tissue evidence="2">Leaf</tissue>
    </source>
</reference>
<dbReference type="EMBL" id="JAUUTY010000003">
    <property type="protein sequence ID" value="KAK1661656.1"/>
    <property type="molecule type" value="Genomic_DNA"/>
</dbReference>
<dbReference type="SUPFAM" id="SSF81383">
    <property type="entry name" value="F-box domain"/>
    <property type="match status" value="1"/>
</dbReference>
<dbReference type="PANTHER" id="PTHR31672">
    <property type="entry name" value="BNACNNG10540D PROTEIN"/>
    <property type="match status" value="1"/>
</dbReference>
<keyword evidence="3" id="KW-1185">Reference proteome</keyword>
<accession>A0AAD8SQK0</accession>
<gene>
    <name evidence="2" type="ORF">QYE76_049815</name>
</gene>
<protein>
    <recommendedName>
        <fullName evidence="1">F-box domain-containing protein</fullName>
    </recommendedName>
</protein>
<feature type="domain" description="F-box" evidence="1">
    <location>
        <begin position="1"/>
        <end position="45"/>
    </location>
</feature>
<dbReference type="SMART" id="SM00256">
    <property type="entry name" value="FBOX"/>
    <property type="match status" value="1"/>
</dbReference>
<dbReference type="InterPro" id="IPR050796">
    <property type="entry name" value="SCF_F-box_component"/>
</dbReference>
<dbReference type="CDD" id="cd22157">
    <property type="entry name" value="F-box_AtFBW1-like"/>
    <property type="match status" value="1"/>
</dbReference>
<comment type="caution">
    <text evidence="2">The sequence shown here is derived from an EMBL/GenBank/DDBJ whole genome shotgun (WGS) entry which is preliminary data.</text>
</comment>
<dbReference type="NCBIfam" id="TIGR01640">
    <property type="entry name" value="F_box_assoc_1"/>
    <property type="match status" value="1"/>
</dbReference>
<dbReference type="InterPro" id="IPR017451">
    <property type="entry name" value="F-box-assoc_interact_dom"/>
</dbReference>
<dbReference type="InterPro" id="IPR006527">
    <property type="entry name" value="F-box-assoc_dom_typ1"/>
</dbReference>
<sequence>MAPYLPPELVWEIMVRLPVKSLLRFRCISKAWRDRISDDAEFRRANLRAQTPCLLAWSSTEEDRRKVTTVGLYVPEESAAITDTMELPLECESHSFAHCDGLLLMPTETVVRVVNLATRRVITLPESSNSVAPSVRFHEFLTHQIFGIGHDSRNDTYKVARFFFGSMDPIPTGGYHHNFGMEVFTIGIDQHWRETTAQPPYPVDISGKSTFFKGSLFWIIDEMKLPIGESPQGFLRFKLEDESFCVMPPPPHCQGLIYETSYLAELRGELSVAHAGPKYESIEIWMCNDVDTNTPRWNRLYTVKTFCLLENPLFQATMYNQCQYLLDGQVLKDIVGVNGSLMHHRLGSIMPYIPSLVPL</sequence>